<dbReference type="OrthoDB" id="2628288at2"/>
<keyword evidence="3" id="KW-1185">Reference proteome</keyword>
<accession>A0A1X7LXH2</accession>
<name>A0A1X7LXH2_9BACL</name>
<dbReference type="STRING" id="1852522.SAMN06295960_4730"/>
<dbReference type="Proteomes" id="UP000193834">
    <property type="component" value="Unassembled WGS sequence"/>
</dbReference>
<sequence>MMNTRKYVLFGLIAVLIIGVTSWLIYQSKNQYEPQTYNVNSYLDMALGGDIEKSVGFARDIVFGHYVKHEEEYHMGSGYWGDIYTFKVEETLLGHAQDEIQVLISHYRKLSETIDGHLYEADVPLPDFVKPDMSKKYIVMLAYLKDRNNYSPAVVPNHIELDANDIATLKFNPETTAIEKNKRGDQVIFTLESADISQFDKITGLSKDQILHEIKKEIVKKQAAEQ</sequence>
<protein>
    <submittedName>
        <fullName evidence="2">Uncharacterized protein</fullName>
    </submittedName>
</protein>
<dbReference type="RefSeq" id="WP_085498665.1">
    <property type="nucleotide sequence ID" value="NZ_FXAZ01000010.1"/>
</dbReference>
<dbReference type="EMBL" id="FXAZ01000010">
    <property type="protein sequence ID" value="SMG58588.1"/>
    <property type="molecule type" value="Genomic_DNA"/>
</dbReference>
<evidence type="ECO:0000313" key="3">
    <source>
        <dbReference type="Proteomes" id="UP000193834"/>
    </source>
</evidence>
<keyword evidence="1" id="KW-1133">Transmembrane helix</keyword>
<gene>
    <name evidence="2" type="ORF">SAMN06295960_4730</name>
</gene>
<feature type="transmembrane region" description="Helical" evidence="1">
    <location>
        <begin position="7"/>
        <end position="26"/>
    </location>
</feature>
<proteinExistence type="predicted"/>
<keyword evidence="1" id="KW-0812">Transmembrane</keyword>
<keyword evidence="1" id="KW-0472">Membrane</keyword>
<reference evidence="2 3" key="1">
    <citation type="submission" date="2017-04" db="EMBL/GenBank/DDBJ databases">
        <authorList>
            <person name="Afonso C.L."/>
            <person name="Miller P.J."/>
            <person name="Scott M.A."/>
            <person name="Spackman E."/>
            <person name="Goraichik I."/>
            <person name="Dimitrov K.M."/>
            <person name="Suarez D.L."/>
            <person name="Swayne D.E."/>
        </authorList>
    </citation>
    <scope>NUCLEOTIDE SEQUENCE [LARGE SCALE GENOMIC DNA]</scope>
    <source>
        <strain evidence="2 3">11</strain>
    </source>
</reference>
<organism evidence="2 3">
    <name type="scientific">Paenibacillus aquistagni</name>
    <dbReference type="NCBI Taxonomy" id="1852522"/>
    <lineage>
        <taxon>Bacteria</taxon>
        <taxon>Bacillati</taxon>
        <taxon>Bacillota</taxon>
        <taxon>Bacilli</taxon>
        <taxon>Bacillales</taxon>
        <taxon>Paenibacillaceae</taxon>
        <taxon>Paenibacillus</taxon>
    </lineage>
</organism>
<dbReference type="AlphaFoldDB" id="A0A1X7LXH2"/>
<evidence type="ECO:0000313" key="2">
    <source>
        <dbReference type="EMBL" id="SMG58588.1"/>
    </source>
</evidence>
<evidence type="ECO:0000256" key="1">
    <source>
        <dbReference type="SAM" id="Phobius"/>
    </source>
</evidence>